<keyword evidence="2" id="KW-0808">Transferase</keyword>
<evidence type="ECO:0000259" key="1">
    <source>
        <dbReference type="Pfam" id="PF08241"/>
    </source>
</evidence>
<dbReference type="InterPro" id="IPR029063">
    <property type="entry name" value="SAM-dependent_MTases_sf"/>
</dbReference>
<name>A0A4P9ZVR9_9FUNG</name>
<organism evidence="2 3">
    <name type="scientific">Dimargaris cristalligena</name>
    <dbReference type="NCBI Taxonomy" id="215637"/>
    <lineage>
        <taxon>Eukaryota</taxon>
        <taxon>Fungi</taxon>
        <taxon>Fungi incertae sedis</taxon>
        <taxon>Zoopagomycota</taxon>
        <taxon>Kickxellomycotina</taxon>
        <taxon>Dimargaritomycetes</taxon>
        <taxon>Dimargaritales</taxon>
        <taxon>Dimargaritaceae</taxon>
        <taxon>Dimargaris</taxon>
    </lineage>
</organism>
<sequence length="197" mass="21512">KLLDLGCGDGVLTFALQEQCAQVVGVDKSPAMVEAARERGCKDVRLADGAALQEAGIKPDEFDIVFSNDALQWMKADPGKVVREIHQCLKPGGVLIAKFPAHHSISAIHAALIAAANQRGYDGVAISPWYYPTAEEYRAVLEDNWMHVHRAEIEPVVVQLSVTLRVFLESIAYGYVAGWADAATQKEILDEVERAVE</sequence>
<proteinExistence type="predicted"/>
<keyword evidence="2" id="KW-0489">Methyltransferase</keyword>
<dbReference type="InterPro" id="IPR013216">
    <property type="entry name" value="Methyltransf_11"/>
</dbReference>
<dbReference type="Gene3D" id="3.40.50.150">
    <property type="entry name" value="Vaccinia Virus protein VP39"/>
    <property type="match status" value="1"/>
</dbReference>
<dbReference type="Proteomes" id="UP000268162">
    <property type="component" value="Unassembled WGS sequence"/>
</dbReference>
<keyword evidence="3" id="KW-1185">Reference proteome</keyword>
<evidence type="ECO:0000313" key="2">
    <source>
        <dbReference type="EMBL" id="RKP37736.1"/>
    </source>
</evidence>
<protein>
    <submittedName>
        <fullName evidence="2">S-adenosyl-L-methionine-dependent methyltransferase</fullName>
    </submittedName>
</protein>
<dbReference type="PANTHER" id="PTHR43861">
    <property type="entry name" value="TRANS-ACONITATE 2-METHYLTRANSFERASE-RELATED"/>
    <property type="match status" value="1"/>
</dbReference>
<dbReference type="PANTHER" id="PTHR43861:SF1">
    <property type="entry name" value="TRANS-ACONITATE 2-METHYLTRANSFERASE"/>
    <property type="match status" value="1"/>
</dbReference>
<dbReference type="STRING" id="215637.A0A4P9ZVR9"/>
<dbReference type="AlphaFoldDB" id="A0A4P9ZVR9"/>
<dbReference type="SUPFAM" id="SSF53335">
    <property type="entry name" value="S-adenosyl-L-methionine-dependent methyltransferases"/>
    <property type="match status" value="1"/>
</dbReference>
<feature type="domain" description="Methyltransferase type 11" evidence="1">
    <location>
        <begin position="3"/>
        <end position="96"/>
    </location>
</feature>
<reference evidence="3" key="1">
    <citation type="journal article" date="2018" name="Nat. Microbiol.">
        <title>Leveraging single-cell genomics to expand the fungal tree of life.</title>
        <authorList>
            <person name="Ahrendt S.R."/>
            <person name="Quandt C.A."/>
            <person name="Ciobanu D."/>
            <person name="Clum A."/>
            <person name="Salamov A."/>
            <person name="Andreopoulos B."/>
            <person name="Cheng J.F."/>
            <person name="Woyke T."/>
            <person name="Pelin A."/>
            <person name="Henrissat B."/>
            <person name="Reynolds N.K."/>
            <person name="Benny G.L."/>
            <person name="Smith M.E."/>
            <person name="James T.Y."/>
            <person name="Grigoriev I.V."/>
        </authorList>
    </citation>
    <scope>NUCLEOTIDE SEQUENCE [LARGE SCALE GENOMIC DNA]</scope>
    <source>
        <strain evidence="3">RSA 468</strain>
    </source>
</reference>
<dbReference type="GO" id="GO:0032259">
    <property type="term" value="P:methylation"/>
    <property type="evidence" value="ECO:0007669"/>
    <property type="project" value="UniProtKB-KW"/>
</dbReference>
<dbReference type="CDD" id="cd02440">
    <property type="entry name" value="AdoMet_MTases"/>
    <property type="match status" value="1"/>
</dbReference>
<accession>A0A4P9ZVR9</accession>
<dbReference type="EMBL" id="ML002453">
    <property type="protein sequence ID" value="RKP37736.1"/>
    <property type="molecule type" value="Genomic_DNA"/>
</dbReference>
<feature type="non-terminal residue" evidence="2">
    <location>
        <position position="197"/>
    </location>
</feature>
<dbReference type="GO" id="GO:0008757">
    <property type="term" value="F:S-adenosylmethionine-dependent methyltransferase activity"/>
    <property type="evidence" value="ECO:0007669"/>
    <property type="project" value="InterPro"/>
</dbReference>
<feature type="non-terminal residue" evidence="2">
    <location>
        <position position="1"/>
    </location>
</feature>
<evidence type="ECO:0000313" key="3">
    <source>
        <dbReference type="Proteomes" id="UP000268162"/>
    </source>
</evidence>
<gene>
    <name evidence="2" type="ORF">BJ085DRAFT_11414</name>
</gene>
<dbReference type="Pfam" id="PF08241">
    <property type="entry name" value="Methyltransf_11"/>
    <property type="match status" value="1"/>
</dbReference>